<proteinExistence type="predicted"/>
<dbReference type="SUPFAM" id="SSF53335">
    <property type="entry name" value="S-adenosyl-L-methionine-dependent methyltransferases"/>
    <property type="match status" value="1"/>
</dbReference>
<gene>
    <name evidence="1" type="ordered locus">lwe1202</name>
</gene>
<organism evidence="1 2">
    <name type="scientific">Listeria welshimeri serovar 6b (strain ATCC 35897 / DSM 20650 / CCUG 15529 / CIP 8149 / NCTC 11857 / SLCC 5334 / V8)</name>
    <dbReference type="NCBI Taxonomy" id="386043"/>
    <lineage>
        <taxon>Bacteria</taxon>
        <taxon>Bacillati</taxon>
        <taxon>Bacillota</taxon>
        <taxon>Bacilli</taxon>
        <taxon>Bacillales</taxon>
        <taxon>Listeriaceae</taxon>
        <taxon>Listeria</taxon>
    </lineage>
</organism>
<name>A0AHY8_LISW6</name>
<dbReference type="AlphaFoldDB" id="A0AHY8"/>
<dbReference type="Gene3D" id="3.40.50.150">
    <property type="entry name" value="Vaccinia Virus protein VP39"/>
    <property type="match status" value="1"/>
</dbReference>
<dbReference type="GeneID" id="61189086"/>
<evidence type="ECO:0000313" key="2">
    <source>
        <dbReference type="Proteomes" id="UP000000779"/>
    </source>
</evidence>
<dbReference type="Proteomes" id="UP000000779">
    <property type="component" value="Chromosome"/>
</dbReference>
<accession>A0AHY8</accession>
<keyword evidence="1" id="KW-0489">Methyltransferase</keyword>
<sequence>MSYERGAGVTLTTETINNLIGIKESYQASDALMKILFDREKREEIFKQFLQHDTHLEKDWFHVYFEEEHANKKKYAQDFTPAAISSVASQLVRGLTDGQGGTRLDVAAGTGSLTIRKWYEDCLKYSPFDYLPSMYLYQCEELSDRALPFLLFNLLIRGMNATVIHGDALTREAKQVYFIQNDKDDLLNFSSFNIMPHTETIEKEFNIQKWLEPVIEHIESPLSVADRYLNELETEDEEASQLKLF</sequence>
<protein>
    <submittedName>
        <fullName evidence="1">Phage related methyltransferase, putative</fullName>
    </submittedName>
</protein>
<dbReference type="STRING" id="386043.lwe1202"/>
<dbReference type="InterPro" id="IPR029063">
    <property type="entry name" value="SAM-dependent_MTases_sf"/>
</dbReference>
<dbReference type="GO" id="GO:0032259">
    <property type="term" value="P:methylation"/>
    <property type="evidence" value="ECO:0007669"/>
    <property type="project" value="UniProtKB-KW"/>
</dbReference>
<dbReference type="HOGENOM" id="CLU_064056_0_0_9"/>
<dbReference type="EMBL" id="AM263198">
    <property type="protein sequence ID" value="CAK20620.1"/>
    <property type="molecule type" value="Genomic_DNA"/>
</dbReference>
<dbReference type="RefSeq" id="WP_011702015.1">
    <property type="nucleotide sequence ID" value="NC_008555.1"/>
</dbReference>
<reference evidence="1 2" key="1">
    <citation type="journal article" date="2006" name="J. Bacteriol.">
        <title>Whole-genome sequence of Listeria welshimeri reveals common steps in genome reduction with Listeria innocua as compared to Listeria monocytogenes.</title>
        <authorList>
            <person name="Hain T."/>
            <person name="Steinweg C."/>
            <person name="Kuenne C.T."/>
            <person name="Billion A."/>
            <person name="Ghai R."/>
            <person name="Chatterjee S.S."/>
            <person name="Domann E."/>
            <person name="Kaerst U."/>
            <person name="Goesmann A."/>
            <person name="Bekel T."/>
            <person name="Bartels D."/>
            <person name="Kaiser O."/>
            <person name="Meyer F."/>
            <person name="Puehler A."/>
            <person name="Weisshaar B."/>
            <person name="Wehland J."/>
            <person name="Liang C."/>
            <person name="Dandekar T."/>
            <person name="Lampidis R."/>
            <person name="Kreft J."/>
            <person name="Goebel W."/>
            <person name="Chakraborty T."/>
        </authorList>
    </citation>
    <scope>NUCLEOTIDE SEQUENCE [LARGE SCALE GENOMIC DNA]</scope>
    <source>
        <strain evidence="2">ATCC 35897 / DSM 20650 / CIP 8149 / NCTC 11857 / SLCC 5334 / V8</strain>
    </source>
</reference>
<dbReference type="eggNOG" id="COG0286">
    <property type="taxonomic scope" value="Bacteria"/>
</dbReference>
<evidence type="ECO:0000313" key="1">
    <source>
        <dbReference type="EMBL" id="CAK20620.1"/>
    </source>
</evidence>
<dbReference type="KEGG" id="lwe:lwe1202"/>
<keyword evidence="1" id="KW-0808">Transferase</keyword>
<dbReference type="GO" id="GO:0008168">
    <property type="term" value="F:methyltransferase activity"/>
    <property type="evidence" value="ECO:0007669"/>
    <property type="project" value="UniProtKB-KW"/>
</dbReference>